<dbReference type="Gene3D" id="2.20.70.10">
    <property type="match status" value="1"/>
</dbReference>
<organism evidence="3">
    <name type="scientific">Albugo laibachii Nc14</name>
    <dbReference type="NCBI Taxonomy" id="890382"/>
    <lineage>
        <taxon>Eukaryota</taxon>
        <taxon>Sar</taxon>
        <taxon>Stramenopiles</taxon>
        <taxon>Oomycota</taxon>
        <taxon>Peronosporomycetes</taxon>
        <taxon>Albuginales</taxon>
        <taxon>Albuginaceae</taxon>
        <taxon>Albugo</taxon>
    </lineage>
</organism>
<accession>F0W3S3</accession>
<dbReference type="PROSITE" id="PS01159">
    <property type="entry name" value="WW_DOMAIN_1"/>
    <property type="match status" value="1"/>
</dbReference>
<protein>
    <submittedName>
        <fullName evidence="3">Uncharacterized protein AlNc14C14G1649</fullName>
    </submittedName>
</protein>
<dbReference type="Pfam" id="PF00397">
    <property type="entry name" value="WW"/>
    <property type="match status" value="1"/>
</dbReference>
<dbReference type="EMBL" id="FR824059">
    <property type="protein sequence ID" value="CCA15743.1"/>
    <property type="molecule type" value="Genomic_DNA"/>
</dbReference>
<evidence type="ECO:0000259" key="2">
    <source>
        <dbReference type="PROSITE" id="PS50020"/>
    </source>
</evidence>
<dbReference type="InterPro" id="IPR001202">
    <property type="entry name" value="WW_dom"/>
</dbReference>
<proteinExistence type="predicted"/>
<sequence length="669" mass="75620">MISRLRFNGSNATSNENGLPSSSTTKSIFGNIGLSTIGSNSTTSANATPEARQSPDPYTDIKSYGDSVIGDVNDDSELPLGWRLVSSRNSGREYYLHIATGHTQWDRPTSSEAPKVASHVQHQKQTNVFGTGSVFTSGVSRMGAGLTSMFSQANTKLQTTLQNNVGNSIRAPSAKNSHKDTQLIAEIFEYERLDGKISKSLDPKRYSDRLAVGDSGSELFPEVDLSEGYEWTSEWEIDKNYTSVDRDGWSYAADFKEIIKLLDDDASHASRHPTDGVRRRRWIRSRQPCQDLMSSTGAPIESPQADGVLSSSTSWLNESSSMDSNLQSNEFLNADDDDPFSRTAQKQQTGFRMNIKFTHRGGKDTTKDYQSISLSDINWLVNERDITKAPTDEILREKTANLEERIKEATNVSMRLERVLRERYDKKSKEIEIQQQKLNELIAQYQKCRSENEALESVVSAHRIKVEALRKEATEKDILQNEEQRAINAELEATNQALEEKAKALATARLRYKRDNKALQAAVEDAKQRLEQQQRAKSDNESQNPVAQEVRREVEKLRQLHAKLEAMREHRLALEEESKALFNVVVEKKADLKFKSKKKMEVALKDVEEQIRNLKSEQATLAKRLSQKAGTDDMRQLNTKRNAIRSELGALKERRTLLLAEKRKLENTE</sequence>
<feature type="domain" description="WW" evidence="2">
    <location>
        <begin position="76"/>
        <end position="110"/>
    </location>
</feature>
<name>F0W3S3_9STRA</name>
<dbReference type="CDD" id="cd00201">
    <property type="entry name" value="WW"/>
    <property type="match status" value="1"/>
</dbReference>
<feature type="region of interest" description="Disordered" evidence="1">
    <location>
        <begin position="291"/>
        <end position="322"/>
    </location>
</feature>
<dbReference type="AlphaFoldDB" id="F0W3S3"/>
<feature type="compositionally biased region" description="Low complexity" evidence="1">
    <location>
        <begin position="310"/>
        <end position="321"/>
    </location>
</feature>
<feature type="region of interest" description="Disordered" evidence="1">
    <location>
        <begin position="1"/>
        <end position="25"/>
    </location>
</feature>
<dbReference type="SMART" id="SM00456">
    <property type="entry name" value="WW"/>
    <property type="match status" value="1"/>
</dbReference>
<gene>
    <name evidence="3" type="primary">AlNc14C14G1649</name>
    <name evidence="3" type="ORF">ALNC14_018860</name>
</gene>
<dbReference type="InterPro" id="IPR036020">
    <property type="entry name" value="WW_dom_sf"/>
</dbReference>
<reference evidence="3" key="1">
    <citation type="journal article" date="2011" name="PLoS Biol.">
        <title>Gene gain and loss during evolution of obligate parasitism in the white rust pathogen of Arabidopsis thaliana.</title>
        <authorList>
            <person name="Kemen E."/>
            <person name="Gardiner A."/>
            <person name="Schultz-Larsen T."/>
            <person name="Kemen A.C."/>
            <person name="Balmuth A.L."/>
            <person name="Robert-Seilaniantz A."/>
            <person name="Bailey K."/>
            <person name="Holub E."/>
            <person name="Studholme D.J."/>
            <person name="Maclean D."/>
            <person name="Jones J.D."/>
        </authorList>
    </citation>
    <scope>NUCLEOTIDE SEQUENCE</scope>
</reference>
<evidence type="ECO:0000256" key="1">
    <source>
        <dbReference type="SAM" id="MobiDB-lite"/>
    </source>
</evidence>
<feature type="compositionally biased region" description="Polar residues" evidence="1">
    <location>
        <begin position="38"/>
        <end position="47"/>
    </location>
</feature>
<dbReference type="PROSITE" id="PS50020">
    <property type="entry name" value="WW_DOMAIN_2"/>
    <property type="match status" value="1"/>
</dbReference>
<reference evidence="3" key="2">
    <citation type="submission" date="2011-02" db="EMBL/GenBank/DDBJ databases">
        <authorList>
            <person name="MacLean D."/>
        </authorList>
    </citation>
    <scope>NUCLEOTIDE SEQUENCE</scope>
</reference>
<feature type="compositionally biased region" description="Basic and acidic residues" evidence="1">
    <location>
        <begin position="525"/>
        <end position="540"/>
    </location>
</feature>
<feature type="region of interest" description="Disordered" evidence="1">
    <location>
        <begin position="38"/>
        <end position="59"/>
    </location>
</feature>
<feature type="compositionally biased region" description="Polar residues" evidence="1">
    <location>
        <begin position="8"/>
        <end position="25"/>
    </location>
</feature>
<feature type="region of interest" description="Disordered" evidence="1">
    <location>
        <begin position="525"/>
        <end position="550"/>
    </location>
</feature>
<dbReference type="HOGENOM" id="CLU_442458_0_0_1"/>
<dbReference type="SUPFAM" id="SSF51045">
    <property type="entry name" value="WW domain"/>
    <property type="match status" value="1"/>
</dbReference>
<evidence type="ECO:0000313" key="3">
    <source>
        <dbReference type="EMBL" id="CCA15743.1"/>
    </source>
</evidence>